<evidence type="ECO:0000256" key="11">
    <source>
        <dbReference type="ARBA" id="ARBA00023136"/>
    </source>
</evidence>
<evidence type="ECO:0000256" key="4">
    <source>
        <dbReference type="ARBA" id="ARBA00021581"/>
    </source>
</evidence>
<dbReference type="GO" id="GO:0008360">
    <property type="term" value="P:regulation of cell shape"/>
    <property type="evidence" value="ECO:0007669"/>
    <property type="project" value="UniProtKB-KW"/>
</dbReference>
<evidence type="ECO:0000256" key="1">
    <source>
        <dbReference type="ARBA" id="ARBA00004651"/>
    </source>
</evidence>
<feature type="transmembrane region" description="Helical" evidence="17">
    <location>
        <begin position="247"/>
        <end position="269"/>
    </location>
</feature>
<feature type="transmembrane region" description="Helical" evidence="17">
    <location>
        <begin position="276"/>
        <end position="295"/>
    </location>
</feature>
<keyword evidence="12 17" id="KW-0046">Antibiotic resistance</keyword>
<feature type="transmembrane region" description="Helical" evidence="17">
    <location>
        <begin position="218"/>
        <end position="241"/>
    </location>
</feature>
<dbReference type="AlphaFoldDB" id="A0A2R6XYK5"/>
<evidence type="ECO:0000313" key="18">
    <source>
        <dbReference type="EMBL" id="PTQ55514.1"/>
    </source>
</evidence>
<protein>
    <recommendedName>
        <fullName evidence="4 17">Undecaprenyl-diphosphatase</fullName>
        <ecNumber evidence="3 17">3.6.1.27</ecNumber>
    </recommendedName>
    <alternativeName>
        <fullName evidence="15 17">Bacitracin resistance protein</fullName>
    </alternativeName>
    <alternativeName>
        <fullName evidence="14 17">Undecaprenyl pyrophosphate phosphatase</fullName>
    </alternativeName>
</protein>
<evidence type="ECO:0000256" key="13">
    <source>
        <dbReference type="ARBA" id="ARBA00023316"/>
    </source>
</evidence>
<keyword evidence="8 17" id="KW-0133">Cell shape</keyword>
<reference evidence="19" key="1">
    <citation type="journal article" date="2018" name="Sci. Rep.">
        <title>Lignite coal burning seam in the remote Altai Mountains harbors a hydrogen-driven thermophilic microbial community.</title>
        <authorList>
            <person name="Kadnikov V.V."/>
            <person name="Mardanov A.V."/>
            <person name="Ivasenko D.A."/>
            <person name="Antsiferov D.V."/>
            <person name="Beletsky A.V."/>
            <person name="Karnachuk O.V."/>
            <person name="Ravin N.V."/>
        </authorList>
    </citation>
    <scope>NUCLEOTIDE SEQUENCE [LARGE SCALE GENOMIC DNA]</scope>
</reference>
<evidence type="ECO:0000313" key="19">
    <source>
        <dbReference type="Proteomes" id="UP000244338"/>
    </source>
</evidence>
<evidence type="ECO:0000256" key="8">
    <source>
        <dbReference type="ARBA" id="ARBA00022960"/>
    </source>
</evidence>
<dbReference type="NCBIfam" id="TIGR00753">
    <property type="entry name" value="undec_PP_bacA"/>
    <property type="match status" value="1"/>
</dbReference>
<evidence type="ECO:0000256" key="7">
    <source>
        <dbReference type="ARBA" id="ARBA00022801"/>
    </source>
</evidence>
<keyword evidence="9 17" id="KW-0573">Peptidoglycan synthesis</keyword>
<evidence type="ECO:0000256" key="12">
    <source>
        <dbReference type="ARBA" id="ARBA00023251"/>
    </source>
</evidence>
<dbReference type="NCBIfam" id="NF001388">
    <property type="entry name" value="PRK00281.1-1"/>
    <property type="match status" value="1"/>
</dbReference>
<dbReference type="PANTHER" id="PTHR30622:SF3">
    <property type="entry name" value="UNDECAPRENYL-DIPHOSPHATASE"/>
    <property type="match status" value="1"/>
</dbReference>
<dbReference type="NCBIfam" id="NF001389">
    <property type="entry name" value="PRK00281.1-2"/>
    <property type="match status" value="1"/>
</dbReference>
<dbReference type="EMBL" id="PEBX01000105">
    <property type="protein sequence ID" value="PTQ55514.1"/>
    <property type="molecule type" value="Genomic_DNA"/>
</dbReference>
<comment type="catalytic activity">
    <reaction evidence="16 17">
        <text>di-trans,octa-cis-undecaprenyl diphosphate + H2O = di-trans,octa-cis-undecaprenyl phosphate + phosphate + H(+)</text>
        <dbReference type="Rhea" id="RHEA:28094"/>
        <dbReference type="ChEBI" id="CHEBI:15377"/>
        <dbReference type="ChEBI" id="CHEBI:15378"/>
        <dbReference type="ChEBI" id="CHEBI:43474"/>
        <dbReference type="ChEBI" id="CHEBI:58405"/>
        <dbReference type="ChEBI" id="CHEBI:60392"/>
        <dbReference type="EC" id="3.6.1.27"/>
    </reaction>
</comment>
<comment type="miscellaneous">
    <text evidence="17">Bacitracin is thought to be involved in the inhibition of peptidoglycan synthesis by sequestering undecaprenyl diphosphate, thereby reducing the pool of lipid carrier available.</text>
</comment>
<dbReference type="GO" id="GO:0009252">
    <property type="term" value="P:peptidoglycan biosynthetic process"/>
    <property type="evidence" value="ECO:0007669"/>
    <property type="project" value="UniProtKB-KW"/>
</dbReference>
<name>A0A2R6XYK5_9BACL</name>
<feature type="transmembrane region" description="Helical" evidence="17">
    <location>
        <begin position="132"/>
        <end position="151"/>
    </location>
</feature>
<proteinExistence type="inferred from homology"/>
<evidence type="ECO:0000256" key="9">
    <source>
        <dbReference type="ARBA" id="ARBA00022984"/>
    </source>
</evidence>
<dbReference type="InterPro" id="IPR003824">
    <property type="entry name" value="UppP"/>
</dbReference>
<evidence type="ECO:0000256" key="3">
    <source>
        <dbReference type="ARBA" id="ARBA00012374"/>
    </source>
</evidence>
<organism evidence="18 19">
    <name type="scientific">Candidatus Carbonibacillus altaicus</name>
    <dbReference type="NCBI Taxonomy" id="2163959"/>
    <lineage>
        <taxon>Bacteria</taxon>
        <taxon>Bacillati</taxon>
        <taxon>Bacillota</taxon>
        <taxon>Bacilli</taxon>
        <taxon>Bacillales</taxon>
        <taxon>Candidatus Carbonibacillus</taxon>
    </lineage>
</organism>
<dbReference type="Proteomes" id="UP000244338">
    <property type="component" value="Unassembled WGS sequence"/>
</dbReference>
<comment type="function">
    <text evidence="17">Catalyzes the dephosphorylation of undecaprenyl diphosphate (UPP). Confers resistance to bacitracin.</text>
</comment>
<dbReference type="NCBIfam" id="NF001390">
    <property type="entry name" value="PRK00281.1-4"/>
    <property type="match status" value="1"/>
</dbReference>
<keyword evidence="7 17" id="KW-0378">Hydrolase</keyword>
<dbReference type="GO" id="GO:0046677">
    <property type="term" value="P:response to antibiotic"/>
    <property type="evidence" value="ECO:0007669"/>
    <property type="project" value="UniProtKB-UniRule"/>
</dbReference>
<keyword evidence="6 17" id="KW-0812">Transmembrane</keyword>
<dbReference type="GO" id="GO:0005886">
    <property type="term" value="C:plasma membrane"/>
    <property type="evidence" value="ECO:0007669"/>
    <property type="project" value="UniProtKB-SubCell"/>
</dbReference>
<evidence type="ECO:0000256" key="2">
    <source>
        <dbReference type="ARBA" id="ARBA00010621"/>
    </source>
</evidence>
<gene>
    <name evidence="17" type="primary">uppP</name>
    <name evidence="18" type="ORF">BSOLF_1936</name>
</gene>
<feature type="transmembrane region" description="Helical" evidence="17">
    <location>
        <begin position="63"/>
        <end position="82"/>
    </location>
</feature>
<feature type="transmembrane region" description="Helical" evidence="17">
    <location>
        <begin position="102"/>
        <end position="120"/>
    </location>
</feature>
<dbReference type="GO" id="GO:0071555">
    <property type="term" value="P:cell wall organization"/>
    <property type="evidence" value="ECO:0007669"/>
    <property type="project" value="UniProtKB-KW"/>
</dbReference>
<evidence type="ECO:0000256" key="16">
    <source>
        <dbReference type="ARBA" id="ARBA00047594"/>
    </source>
</evidence>
<dbReference type="HAMAP" id="MF_01006">
    <property type="entry name" value="Undec_diphosphatase"/>
    <property type="match status" value="1"/>
</dbReference>
<comment type="similarity">
    <text evidence="2 17">Belongs to the UppP family.</text>
</comment>
<dbReference type="GO" id="GO:0050380">
    <property type="term" value="F:undecaprenyl-diphosphatase activity"/>
    <property type="evidence" value="ECO:0007669"/>
    <property type="project" value="UniProtKB-UniRule"/>
</dbReference>
<evidence type="ECO:0000256" key="10">
    <source>
        <dbReference type="ARBA" id="ARBA00022989"/>
    </source>
</evidence>
<evidence type="ECO:0000256" key="15">
    <source>
        <dbReference type="ARBA" id="ARBA00032932"/>
    </source>
</evidence>
<evidence type="ECO:0000256" key="6">
    <source>
        <dbReference type="ARBA" id="ARBA00022692"/>
    </source>
</evidence>
<keyword evidence="11 17" id="KW-0472">Membrane</keyword>
<keyword evidence="10 17" id="KW-1133">Transmembrane helix</keyword>
<sequence>MIFTNGRAFNGKRLKEELFVMLGENMIAFILGALEGLTEFLPVSSTGHLILVGHWLGFTGEKAATFEIFIQLGAILAIVVLYYKRFLSFLQVPNLKEKKLNVIHIVLGILPAGVFGYVFHDFIKEKLFSPQTVIYGLLAGSLLMIAAEWTARRREKNGQVAQLGERGYASTLDDLSYRQALWIGLFQTLALYPGFSRSGATISGGLLTGASRTAAAEFSFLVAVPVMIGAVGLDLIKSLAFLSSSDFPVFAIGFITAFVVAMLAVLTFLNLLKRFGLVPFAIYRLLLVLVLWWVLF</sequence>
<dbReference type="EC" id="3.6.1.27" evidence="3 17"/>
<evidence type="ECO:0000256" key="5">
    <source>
        <dbReference type="ARBA" id="ARBA00022475"/>
    </source>
</evidence>
<comment type="caution">
    <text evidence="18">The sequence shown here is derived from an EMBL/GenBank/DDBJ whole genome shotgun (WGS) entry which is preliminary data.</text>
</comment>
<keyword evidence="13 17" id="KW-0961">Cell wall biogenesis/degradation</keyword>
<dbReference type="Pfam" id="PF02673">
    <property type="entry name" value="BacA"/>
    <property type="match status" value="1"/>
</dbReference>
<accession>A0A2R6XYK5</accession>
<comment type="subcellular location">
    <subcellularLocation>
        <location evidence="1 17">Cell membrane</location>
        <topology evidence="1 17">Multi-pass membrane protein</topology>
    </subcellularLocation>
</comment>
<evidence type="ECO:0000256" key="14">
    <source>
        <dbReference type="ARBA" id="ARBA00032707"/>
    </source>
</evidence>
<feature type="transmembrane region" description="Helical" evidence="17">
    <location>
        <begin position="21"/>
        <end position="43"/>
    </location>
</feature>
<dbReference type="PANTHER" id="PTHR30622">
    <property type="entry name" value="UNDECAPRENYL-DIPHOSPHATASE"/>
    <property type="match status" value="1"/>
</dbReference>
<evidence type="ECO:0000256" key="17">
    <source>
        <dbReference type="HAMAP-Rule" id="MF_01006"/>
    </source>
</evidence>
<keyword evidence="5 17" id="KW-1003">Cell membrane</keyword>